<organism evidence="7 8">
    <name type="scientific">Desulfosporosinus metallidurans</name>
    <dbReference type="NCBI Taxonomy" id="1888891"/>
    <lineage>
        <taxon>Bacteria</taxon>
        <taxon>Bacillati</taxon>
        <taxon>Bacillota</taxon>
        <taxon>Clostridia</taxon>
        <taxon>Eubacteriales</taxon>
        <taxon>Desulfitobacteriaceae</taxon>
        <taxon>Desulfosporosinus</taxon>
    </lineage>
</organism>
<keyword evidence="5" id="KW-0472">Membrane</keyword>
<accession>A0A1Q8QWZ4</accession>
<protein>
    <recommendedName>
        <fullName evidence="6">Cytochrome c domain-containing protein</fullName>
    </recommendedName>
</protein>
<reference evidence="7 8" key="1">
    <citation type="submission" date="2016-09" db="EMBL/GenBank/DDBJ databases">
        <title>Complete genome of Desulfosporosinus sp. OL.</title>
        <authorList>
            <person name="Mardanov A."/>
            <person name="Beletsky A."/>
            <person name="Panova A."/>
            <person name="Karnachuk O."/>
            <person name="Ravin N."/>
        </authorList>
    </citation>
    <scope>NUCLEOTIDE SEQUENCE [LARGE SCALE GENOMIC DNA]</scope>
    <source>
        <strain evidence="7 8">OL</strain>
    </source>
</reference>
<evidence type="ECO:0000256" key="1">
    <source>
        <dbReference type="ARBA" id="ARBA00022617"/>
    </source>
</evidence>
<keyword evidence="1 4" id="KW-0349">Heme</keyword>
<keyword evidence="3 4" id="KW-0408">Iron</keyword>
<comment type="caution">
    <text evidence="7">The sequence shown here is derived from an EMBL/GenBank/DDBJ whole genome shotgun (WGS) entry which is preliminary data.</text>
</comment>
<dbReference type="GO" id="GO:0009055">
    <property type="term" value="F:electron transfer activity"/>
    <property type="evidence" value="ECO:0007669"/>
    <property type="project" value="InterPro"/>
</dbReference>
<dbReference type="Pfam" id="PF00034">
    <property type="entry name" value="Cytochrom_C"/>
    <property type="match status" value="1"/>
</dbReference>
<dbReference type="EMBL" id="MLBF01000013">
    <property type="protein sequence ID" value="OLN31854.1"/>
    <property type="molecule type" value="Genomic_DNA"/>
</dbReference>
<dbReference type="GO" id="GO:0020037">
    <property type="term" value="F:heme binding"/>
    <property type="evidence" value="ECO:0007669"/>
    <property type="project" value="InterPro"/>
</dbReference>
<proteinExistence type="predicted"/>
<dbReference type="AlphaFoldDB" id="A0A1Q8QWZ4"/>
<dbReference type="RefSeq" id="WP_075364791.1">
    <property type="nucleotide sequence ID" value="NZ_MLBF01000013.1"/>
</dbReference>
<gene>
    <name evidence="7" type="ORF">DSOL_2149</name>
</gene>
<dbReference type="Gene3D" id="1.10.760.10">
    <property type="entry name" value="Cytochrome c-like domain"/>
    <property type="match status" value="1"/>
</dbReference>
<evidence type="ECO:0000256" key="3">
    <source>
        <dbReference type="ARBA" id="ARBA00023004"/>
    </source>
</evidence>
<evidence type="ECO:0000313" key="7">
    <source>
        <dbReference type="EMBL" id="OLN31854.1"/>
    </source>
</evidence>
<keyword evidence="5" id="KW-1133">Transmembrane helix</keyword>
<keyword evidence="8" id="KW-1185">Reference proteome</keyword>
<evidence type="ECO:0000256" key="2">
    <source>
        <dbReference type="ARBA" id="ARBA00022723"/>
    </source>
</evidence>
<evidence type="ECO:0000313" key="8">
    <source>
        <dbReference type="Proteomes" id="UP000186102"/>
    </source>
</evidence>
<dbReference type="GO" id="GO:0046872">
    <property type="term" value="F:metal ion binding"/>
    <property type="evidence" value="ECO:0007669"/>
    <property type="project" value="UniProtKB-KW"/>
</dbReference>
<dbReference type="STRING" id="1888891.DSOL_2149"/>
<dbReference type="InterPro" id="IPR036909">
    <property type="entry name" value="Cyt_c-like_dom_sf"/>
</dbReference>
<sequence>MAQNRIPLILRVLYIVIPLWGIWYFATNSTPASFTKMDMPNQIALHQDGKQLIAAGKQIAAQEGCFACHGPEGRGGIENPGTKDKVVPAWNAEDLAANNLFYPILLKQEIEHAVVRSMYDDPTDIGNQEYAPFKMQPWIGRLTSEQIKEIMVYIYSINPSLQDGMKKVLAGDKTIPDFNEVSGDITQAFIPDTTKGPVNMEGSPLGTPAVSQIPYGRNYPNVFDDYYDQHKDDTPPQTVKDVKEFAQLIGLN</sequence>
<feature type="domain" description="Cytochrome c" evidence="6">
    <location>
        <begin position="51"/>
        <end position="158"/>
    </location>
</feature>
<keyword evidence="5" id="KW-0812">Transmembrane</keyword>
<dbReference type="InterPro" id="IPR009056">
    <property type="entry name" value="Cyt_c-like_dom"/>
</dbReference>
<dbReference type="PROSITE" id="PS51007">
    <property type="entry name" value="CYTC"/>
    <property type="match status" value="1"/>
</dbReference>
<dbReference type="SUPFAM" id="SSF46626">
    <property type="entry name" value="Cytochrome c"/>
    <property type="match status" value="1"/>
</dbReference>
<dbReference type="Proteomes" id="UP000186102">
    <property type="component" value="Unassembled WGS sequence"/>
</dbReference>
<evidence type="ECO:0000259" key="6">
    <source>
        <dbReference type="PROSITE" id="PS51007"/>
    </source>
</evidence>
<evidence type="ECO:0000256" key="4">
    <source>
        <dbReference type="PROSITE-ProRule" id="PRU00433"/>
    </source>
</evidence>
<name>A0A1Q8QWZ4_9FIRM</name>
<feature type="transmembrane region" description="Helical" evidence="5">
    <location>
        <begin position="7"/>
        <end position="26"/>
    </location>
</feature>
<keyword evidence="2 4" id="KW-0479">Metal-binding</keyword>
<evidence type="ECO:0000256" key="5">
    <source>
        <dbReference type="SAM" id="Phobius"/>
    </source>
</evidence>
<dbReference type="OrthoDB" id="9796421at2"/>